<dbReference type="Gene3D" id="1.10.1470.10">
    <property type="entry name" value="YjbJ"/>
    <property type="match status" value="1"/>
</dbReference>
<name>A0ABQ1VLW0_9RHOB</name>
<comment type="similarity">
    <text evidence="1">Belongs to the UPF0337 (CsbD) family.</text>
</comment>
<dbReference type="InterPro" id="IPR036629">
    <property type="entry name" value="YjbJ_sf"/>
</dbReference>
<organism evidence="4 5">
    <name type="scientific">Paracoccus acridae</name>
    <dbReference type="NCBI Taxonomy" id="1795310"/>
    <lineage>
        <taxon>Bacteria</taxon>
        <taxon>Pseudomonadati</taxon>
        <taxon>Pseudomonadota</taxon>
        <taxon>Alphaproteobacteria</taxon>
        <taxon>Rhodobacterales</taxon>
        <taxon>Paracoccaceae</taxon>
        <taxon>Paracoccus</taxon>
    </lineage>
</organism>
<gene>
    <name evidence="4" type="ORF">GCM10011402_30100</name>
</gene>
<evidence type="ECO:0000256" key="1">
    <source>
        <dbReference type="ARBA" id="ARBA00009129"/>
    </source>
</evidence>
<proteinExistence type="inferred from homology"/>
<dbReference type="SUPFAM" id="SSF69047">
    <property type="entry name" value="Hypothetical protein YjbJ"/>
    <property type="match status" value="1"/>
</dbReference>
<dbReference type="Pfam" id="PF05532">
    <property type="entry name" value="CsbD"/>
    <property type="match status" value="1"/>
</dbReference>
<evidence type="ECO:0000313" key="5">
    <source>
        <dbReference type="Proteomes" id="UP000640509"/>
    </source>
</evidence>
<accession>A0ABQ1VLW0</accession>
<sequence>MGELTDKAKAAGNKIAGSIKDGIGEATNNPRLEAEGEAQKAKGTAQDVSGTIKGKLGDEI</sequence>
<dbReference type="InterPro" id="IPR008462">
    <property type="entry name" value="CsbD"/>
</dbReference>
<dbReference type="RefSeq" id="WP_188716067.1">
    <property type="nucleotide sequence ID" value="NZ_BMIV01000012.1"/>
</dbReference>
<evidence type="ECO:0000313" key="4">
    <source>
        <dbReference type="EMBL" id="GGF75358.1"/>
    </source>
</evidence>
<dbReference type="EMBL" id="BMIV01000012">
    <property type="protein sequence ID" value="GGF75358.1"/>
    <property type="molecule type" value="Genomic_DNA"/>
</dbReference>
<comment type="caution">
    <text evidence="4">The sequence shown here is derived from an EMBL/GenBank/DDBJ whole genome shotgun (WGS) entry which is preliminary data.</text>
</comment>
<feature type="domain" description="CsbD-like" evidence="3">
    <location>
        <begin position="6"/>
        <end position="55"/>
    </location>
</feature>
<dbReference type="Proteomes" id="UP000640509">
    <property type="component" value="Unassembled WGS sequence"/>
</dbReference>
<reference evidence="5" key="1">
    <citation type="journal article" date="2019" name="Int. J. Syst. Evol. Microbiol.">
        <title>The Global Catalogue of Microorganisms (GCM) 10K type strain sequencing project: providing services to taxonomists for standard genome sequencing and annotation.</title>
        <authorList>
            <consortium name="The Broad Institute Genomics Platform"/>
            <consortium name="The Broad Institute Genome Sequencing Center for Infectious Disease"/>
            <person name="Wu L."/>
            <person name="Ma J."/>
        </authorList>
    </citation>
    <scope>NUCLEOTIDE SEQUENCE [LARGE SCALE GENOMIC DNA]</scope>
    <source>
        <strain evidence="5">CGMCC 1.15419</strain>
    </source>
</reference>
<keyword evidence="5" id="KW-1185">Reference proteome</keyword>
<evidence type="ECO:0000256" key="2">
    <source>
        <dbReference type="SAM" id="MobiDB-lite"/>
    </source>
</evidence>
<feature type="region of interest" description="Disordered" evidence="2">
    <location>
        <begin position="1"/>
        <end position="60"/>
    </location>
</feature>
<protein>
    <recommendedName>
        <fullName evidence="3">CsbD-like domain-containing protein</fullName>
    </recommendedName>
</protein>
<evidence type="ECO:0000259" key="3">
    <source>
        <dbReference type="Pfam" id="PF05532"/>
    </source>
</evidence>